<feature type="transmembrane region" description="Helical" evidence="1">
    <location>
        <begin position="115"/>
        <end position="132"/>
    </location>
</feature>
<dbReference type="RefSeq" id="WP_070955073.1">
    <property type="nucleotide sequence ID" value="NZ_CP015208.1"/>
</dbReference>
<sequence>MSLMKIVSVLRLLVAAAVLGSIVWQVTDRIANNVFRPDEYFSYFSIQSSILVGAVLLWSAHTAWHGIAESKFHVIARLSVTAYYILVSLAYNLLLRGEPNDVRDGDYDWPVLPNEIIHVWGPIAVALGWLLIQGDIRLKIRAAFWVAVYPLLWLGFSVVRGTLTGWWPYWFIDPTGDGGVSGMLTYIGAITVFLIVLGMLLLALTRIAPRTK</sequence>
<keyword evidence="1" id="KW-0812">Transmembrane</keyword>
<keyword evidence="1" id="KW-1133">Transmembrane helix</keyword>
<proteinExistence type="predicted"/>
<dbReference type="NCBIfam" id="NF038065">
    <property type="entry name" value="Pr6Pr"/>
    <property type="match status" value="1"/>
</dbReference>
<organism evidence="2 3">
    <name type="scientific">Candidatus Rhodoluna planktonica</name>
    <dbReference type="NCBI Taxonomy" id="535712"/>
    <lineage>
        <taxon>Bacteria</taxon>
        <taxon>Bacillati</taxon>
        <taxon>Actinomycetota</taxon>
        <taxon>Actinomycetes</taxon>
        <taxon>Micrococcales</taxon>
        <taxon>Microbacteriaceae</taxon>
        <taxon>Luna cluster</taxon>
        <taxon>Luna-1 subcluster</taxon>
        <taxon>Rhodoluna</taxon>
    </lineage>
</organism>
<accession>A0A1D9E0I5</accession>
<dbReference type="AlphaFoldDB" id="A0A1D9E0I5"/>
<gene>
    <name evidence="2" type="ORF">A4Z71_06430</name>
</gene>
<feature type="transmembrane region" description="Helical" evidence="1">
    <location>
        <begin position="74"/>
        <end position="95"/>
    </location>
</feature>
<protein>
    <recommendedName>
        <fullName evidence="4">FAR-17a/AIG1-like protein</fullName>
    </recommendedName>
</protein>
<keyword evidence="3" id="KW-1185">Reference proteome</keyword>
<keyword evidence="1" id="KW-0472">Membrane</keyword>
<dbReference type="EMBL" id="CP015208">
    <property type="protein sequence ID" value="AOY56575.1"/>
    <property type="molecule type" value="Genomic_DNA"/>
</dbReference>
<evidence type="ECO:0000256" key="1">
    <source>
        <dbReference type="SAM" id="Phobius"/>
    </source>
</evidence>
<evidence type="ECO:0008006" key="4">
    <source>
        <dbReference type="Google" id="ProtNLM"/>
    </source>
</evidence>
<name>A0A1D9E0I5_9MICO</name>
<feature type="transmembrane region" description="Helical" evidence="1">
    <location>
        <begin position="44"/>
        <end position="67"/>
    </location>
</feature>
<dbReference type="Proteomes" id="UP000243784">
    <property type="component" value="Chromosome"/>
</dbReference>
<feature type="transmembrane region" description="Helical" evidence="1">
    <location>
        <begin position="144"/>
        <end position="163"/>
    </location>
</feature>
<dbReference type="OrthoDB" id="9809977at2"/>
<evidence type="ECO:0000313" key="3">
    <source>
        <dbReference type="Proteomes" id="UP000243784"/>
    </source>
</evidence>
<reference evidence="2 3" key="1">
    <citation type="journal article" date="2016" name="Biochim. Biophys. Acta">
        <title>Photochemical characterization of actinorhodopsin and its functional existence in the natural host.</title>
        <authorList>
            <person name="Nakamura S."/>
            <person name="Kikukawa T."/>
            <person name="Tamogami J."/>
            <person name="Kamiya M."/>
            <person name="Aizawa T."/>
            <person name="Hahn M.W."/>
            <person name="Ihara K."/>
            <person name="Kamo N."/>
            <person name="Demura M."/>
        </authorList>
    </citation>
    <scope>NUCLEOTIDE SEQUENCE [LARGE SCALE GENOMIC DNA]</scope>
    <source>
        <strain evidence="2 3">MWH-Dar1</strain>
    </source>
</reference>
<feature type="transmembrane region" description="Helical" evidence="1">
    <location>
        <begin position="183"/>
        <end position="204"/>
    </location>
</feature>
<evidence type="ECO:0000313" key="2">
    <source>
        <dbReference type="EMBL" id="AOY56575.1"/>
    </source>
</evidence>
<dbReference type="KEGG" id="rpla:A4Z71_06430"/>
<dbReference type="InterPro" id="IPR049713">
    <property type="entry name" value="Pr6Pr-like"/>
</dbReference>
<dbReference type="STRING" id="535712.A4Z71_06430"/>